<feature type="chain" id="PRO_5040166605" description="Secreted protein" evidence="1">
    <location>
        <begin position="18"/>
        <end position="112"/>
    </location>
</feature>
<sequence length="112" mass="12659">MFILLAFLSRYSSCGCGARHQPSSSFYVRLKMTPWPRLCRVESVYRGVEGGGVLTSPHFLLFTTYMLHFARDAQSPEHAGMCDTSCQHCPLSLNFADRTGYVWRVTHHAEVA</sequence>
<reference evidence="2" key="1">
    <citation type="journal article" date="2021" name="IMA Fungus">
        <title>Genomic characterization of three marine fungi, including Emericellopsis atlantica sp. nov. with signatures of a generalist lifestyle and marine biomass degradation.</title>
        <authorList>
            <person name="Hagestad O.C."/>
            <person name="Hou L."/>
            <person name="Andersen J.H."/>
            <person name="Hansen E.H."/>
            <person name="Altermark B."/>
            <person name="Li C."/>
            <person name="Kuhnert E."/>
            <person name="Cox R.J."/>
            <person name="Crous P.W."/>
            <person name="Spatafora J.W."/>
            <person name="Lail K."/>
            <person name="Amirebrahimi M."/>
            <person name="Lipzen A."/>
            <person name="Pangilinan J."/>
            <person name="Andreopoulos W."/>
            <person name="Hayes R.D."/>
            <person name="Ng V."/>
            <person name="Grigoriev I.V."/>
            <person name="Jackson S.A."/>
            <person name="Sutton T.D.S."/>
            <person name="Dobson A.D.W."/>
            <person name="Rama T."/>
        </authorList>
    </citation>
    <scope>NUCLEOTIDE SEQUENCE</scope>
    <source>
        <strain evidence="2">TRa3180A</strain>
    </source>
</reference>
<protein>
    <recommendedName>
        <fullName evidence="4">Secreted protein</fullName>
    </recommendedName>
</protein>
<evidence type="ECO:0008006" key="4">
    <source>
        <dbReference type="Google" id="ProtNLM"/>
    </source>
</evidence>
<comment type="caution">
    <text evidence="2">The sequence shown here is derived from an EMBL/GenBank/DDBJ whole genome shotgun (WGS) entry which is preliminary data.</text>
</comment>
<organism evidence="2 3">
    <name type="scientific">Calycina marina</name>
    <dbReference type="NCBI Taxonomy" id="1763456"/>
    <lineage>
        <taxon>Eukaryota</taxon>
        <taxon>Fungi</taxon>
        <taxon>Dikarya</taxon>
        <taxon>Ascomycota</taxon>
        <taxon>Pezizomycotina</taxon>
        <taxon>Leotiomycetes</taxon>
        <taxon>Helotiales</taxon>
        <taxon>Pezizellaceae</taxon>
        <taxon>Calycina</taxon>
    </lineage>
</organism>
<keyword evidence="3" id="KW-1185">Reference proteome</keyword>
<feature type="signal peptide" evidence="1">
    <location>
        <begin position="1"/>
        <end position="17"/>
    </location>
</feature>
<name>A0A9P8CIC5_9HELO</name>
<evidence type="ECO:0000313" key="2">
    <source>
        <dbReference type="EMBL" id="KAG9248249.1"/>
    </source>
</evidence>
<accession>A0A9P8CIC5</accession>
<dbReference type="Proteomes" id="UP000887226">
    <property type="component" value="Unassembled WGS sequence"/>
</dbReference>
<dbReference type="AlphaFoldDB" id="A0A9P8CIC5"/>
<dbReference type="EMBL" id="MU253753">
    <property type="protein sequence ID" value="KAG9248249.1"/>
    <property type="molecule type" value="Genomic_DNA"/>
</dbReference>
<evidence type="ECO:0000313" key="3">
    <source>
        <dbReference type="Proteomes" id="UP000887226"/>
    </source>
</evidence>
<gene>
    <name evidence="2" type="ORF">BJ878DRAFT_71058</name>
</gene>
<proteinExistence type="predicted"/>
<evidence type="ECO:0000256" key="1">
    <source>
        <dbReference type="SAM" id="SignalP"/>
    </source>
</evidence>
<keyword evidence="1" id="KW-0732">Signal</keyword>